<dbReference type="EMBL" id="CP061800">
    <property type="protein sequence ID" value="QTA88254.1"/>
    <property type="molecule type" value="Genomic_DNA"/>
</dbReference>
<keyword evidence="3" id="KW-0238">DNA-binding</keyword>
<evidence type="ECO:0000256" key="1">
    <source>
        <dbReference type="SAM" id="Coils"/>
    </source>
</evidence>
<evidence type="ECO:0000313" key="4">
    <source>
        <dbReference type="Proteomes" id="UP000663722"/>
    </source>
</evidence>
<dbReference type="GO" id="GO:0003677">
    <property type="term" value="F:DNA binding"/>
    <property type="evidence" value="ECO:0007669"/>
    <property type="project" value="UniProtKB-KW"/>
</dbReference>
<dbReference type="Pfam" id="PF07508">
    <property type="entry name" value="Recombinase"/>
    <property type="match status" value="1"/>
</dbReference>
<dbReference type="AlphaFoldDB" id="A0A975BNH8"/>
<evidence type="ECO:0000313" key="3">
    <source>
        <dbReference type="EMBL" id="QTA88254.1"/>
    </source>
</evidence>
<evidence type="ECO:0000259" key="2">
    <source>
        <dbReference type="Pfam" id="PF07508"/>
    </source>
</evidence>
<feature type="domain" description="Recombinase" evidence="2">
    <location>
        <begin position="105"/>
        <end position="156"/>
    </location>
</feature>
<gene>
    <name evidence="3" type="ORF">dnm_042960</name>
</gene>
<proteinExistence type="predicted"/>
<dbReference type="Proteomes" id="UP000663722">
    <property type="component" value="Chromosome"/>
</dbReference>
<reference evidence="3" key="1">
    <citation type="journal article" date="2021" name="Microb. Physiol.">
        <title>Proteogenomic Insights into the Physiology of Marine, Sulfate-Reducing, Filamentous Desulfonema limicola and Desulfonema magnum.</title>
        <authorList>
            <person name="Schnaars V."/>
            <person name="Wohlbrand L."/>
            <person name="Scheve S."/>
            <person name="Hinrichs C."/>
            <person name="Reinhardt R."/>
            <person name="Rabus R."/>
        </authorList>
    </citation>
    <scope>NUCLEOTIDE SEQUENCE</scope>
    <source>
        <strain evidence="3">4be13</strain>
    </source>
</reference>
<dbReference type="InterPro" id="IPR011109">
    <property type="entry name" value="DNA_bind_recombinase_dom"/>
</dbReference>
<sequence>MTIETGYSAEQKPLHSLLSPQKISLLSEIGSFIESCVRDSVEEEAGALGTDLFFQKAEIQSLRTEVTELKSELTELRKQFADLIIRQTKTNEDSEKKSDFRVKDDREAILSEIKRLYLKGFSHAKIATYLNKTKVPTLSGRGKWHRSAVSKIIREKISEI</sequence>
<name>A0A975BNH8_9BACT</name>
<feature type="coiled-coil region" evidence="1">
    <location>
        <begin position="52"/>
        <end position="86"/>
    </location>
</feature>
<keyword evidence="1" id="KW-0175">Coiled coil</keyword>
<dbReference type="GO" id="GO:0000150">
    <property type="term" value="F:DNA strand exchange activity"/>
    <property type="evidence" value="ECO:0007669"/>
    <property type="project" value="InterPro"/>
</dbReference>
<organism evidence="3 4">
    <name type="scientific">Desulfonema magnum</name>
    <dbReference type="NCBI Taxonomy" id="45655"/>
    <lineage>
        <taxon>Bacteria</taxon>
        <taxon>Pseudomonadati</taxon>
        <taxon>Thermodesulfobacteriota</taxon>
        <taxon>Desulfobacteria</taxon>
        <taxon>Desulfobacterales</taxon>
        <taxon>Desulfococcaceae</taxon>
        <taxon>Desulfonema</taxon>
    </lineage>
</organism>
<accession>A0A975BNH8</accession>
<dbReference type="KEGG" id="dmm:dnm_042960"/>
<keyword evidence="4" id="KW-1185">Reference proteome</keyword>
<protein>
    <submittedName>
        <fullName evidence="3">DNA-binding domain-containing protein</fullName>
    </submittedName>
</protein>